<keyword evidence="1" id="KW-1133">Transmembrane helix</keyword>
<keyword evidence="2" id="KW-0808">Transferase</keyword>
<reference evidence="2" key="1">
    <citation type="journal article" date="2015" name="Proc. Natl. Acad. Sci. U.S.A.">
        <title>Bacterial clade with the ribosomal RNA operon on a small plasmid rather than the chromosome.</title>
        <authorList>
            <person name="Anda M."/>
            <person name="Ohtsubo Y."/>
            <person name="Okubo T."/>
            <person name="Sugawara M."/>
            <person name="Nagata Y."/>
            <person name="Tsuda M."/>
            <person name="Minamisawa K."/>
            <person name="Mitsui H."/>
        </authorList>
    </citation>
    <scope>NUCLEOTIDE SEQUENCE</scope>
    <source>
        <strain evidence="2">JCM 14755</strain>
    </source>
</reference>
<accession>A0A0P0Z2F2</accession>
<evidence type="ECO:0000313" key="2">
    <source>
        <dbReference type="EMBL" id="BAT28157.1"/>
    </source>
</evidence>
<feature type="transmembrane region" description="Helical" evidence="1">
    <location>
        <begin position="190"/>
        <end position="211"/>
    </location>
</feature>
<dbReference type="EMBL" id="LC066377">
    <property type="protein sequence ID" value="BAT28157.1"/>
    <property type="molecule type" value="Genomic_DNA"/>
</dbReference>
<sequence>MGLAALRLAAVSCGHFNTFISYLIHYIFNIENRMSAISPGPIKDAAHLNASVGTTDFAAAVRSSVLELVSSARMLGKAEMLCELDSDADPSVKAEFELRVKQARASLELLMTGEGDSLPPTIQADLPAPSLPAASSNATVAPSPAVARAAPAETVKPSAAAAVAQSLPKPGVAPGAAAAGFSDWDEESRVGLGPIILVALAALGLLGWYLLHGAPGTSGAFQYYQQRERCLAVSDALLDMRNGRTPRLNDSREQLQREATICDANGIDTAPRR</sequence>
<organism evidence="2">
    <name type="scientific">Aureimonas frigidaquae</name>
    <dbReference type="NCBI Taxonomy" id="424757"/>
    <lineage>
        <taxon>Bacteria</taxon>
        <taxon>Pseudomonadati</taxon>
        <taxon>Pseudomonadota</taxon>
        <taxon>Alphaproteobacteria</taxon>
        <taxon>Hyphomicrobiales</taxon>
        <taxon>Aurantimonadaceae</taxon>
        <taxon>Aureimonas</taxon>
    </lineage>
</organism>
<dbReference type="OrthoDB" id="7907874at2"/>
<keyword evidence="1" id="KW-0812">Transmembrane</keyword>
<dbReference type="AlphaFoldDB" id="A0A0P0Z2F2"/>
<protein>
    <submittedName>
        <fullName evidence="2">Phosphotransferase enzyme family protein</fullName>
    </submittedName>
</protein>
<dbReference type="GO" id="GO:0016740">
    <property type="term" value="F:transferase activity"/>
    <property type="evidence" value="ECO:0007669"/>
    <property type="project" value="UniProtKB-KW"/>
</dbReference>
<keyword evidence="1" id="KW-0472">Membrane</keyword>
<proteinExistence type="predicted"/>
<name>A0A0P0Z2F2_9HYPH</name>
<evidence type="ECO:0000256" key="1">
    <source>
        <dbReference type="SAM" id="Phobius"/>
    </source>
</evidence>